<dbReference type="Pfam" id="PF03683">
    <property type="entry name" value="UPF0175"/>
    <property type="match status" value="1"/>
</dbReference>
<dbReference type="RefSeq" id="WP_133795512.1">
    <property type="nucleotide sequence ID" value="NZ_SOCA01000003.1"/>
</dbReference>
<evidence type="ECO:0000313" key="1">
    <source>
        <dbReference type="EMBL" id="TDU71350.1"/>
    </source>
</evidence>
<proteinExistence type="predicted"/>
<protein>
    <submittedName>
        <fullName evidence="1">Uncharacterized protein UPF0175</fullName>
    </submittedName>
</protein>
<accession>A0A4R7RZG0</accession>
<name>A0A4R7RZG0_9BACT</name>
<keyword evidence="2" id="KW-1185">Reference proteome</keyword>
<reference evidence="1 2" key="1">
    <citation type="submission" date="2019-03" db="EMBL/GenBank/DDBJ databases">
        <title>Genomic Encyclopedia of Archaeal and Bacterial Type Strains, Phase II (KMG-II): from individual species to whole genera.</title>
        <authorList>
            <person name="Goeker M."/>
        </authorList>
    </citation>
    <scope>NUCLEOTIDE SEQUENCE [LARGE SCALE GENOMIC DNA]</scope>
    <source>
        <strain evidence="1 2">ATCC 25309</strain>
    </source>
</reference>
<organism evidence="1 2">
    <name type="scientific">Prosthecobacter fusiformis</name>
    <dbReference type="NCBI Taxonomy" id="48464"/>
    <lineage>
        <taxon>Bacteria</taxon>
        <taxon>Pseudomonadati</taxon>
        <taxon>Verrucomicrobiota</taxon>
        <taxon>Verrucomicrobiia</taxon>
        <taxon>Verrucomicrobiales</taxon>
        <taxon>Verrucomicrobiaceae</taxon>
        <taxon>Prosthecobacter</taxon>
    </lineage>
</organism>
<dbReference type="EMBL" id="SOCA01000003">
    <property type="protein sequence ID" value="TDU71350.1"/>
    <property type="molecule type" value="Genomic_DNA"/>
</dbReference>
<comment type="caution">
    <text evidence="1">The sequence shown here is derived from an EMBL/GenBank/DDBJ whole genome shotgun (WGS) entry which is preliminary data.</text>
</comment>
<dbReference type="AlphaFoldDB" id="A0A4R7RZG0"/>
<evidence type="ECO:0000313" key="2">
    <source>
        <dbReference type="Proteomes" id="UP000295662"/>
    </source>
</evidence>
<dbReference type="OrthoDB" id="531849at2"/>
<sequence>MTLTLDIPDVLTASLGKDVPRVVLEGFAIQAYRSGTLSSAEIRQLLGHESRWDTEAFLSAHNVWPDPAAEEVEGELERLISLRAS</sequence>
<dbReference type="InterPro" id="IPR005368">
    <property type="entry name" value="UPF0175"/>
</dbReference>
<gene>
    <name evidence="1" type="ORF">EI77_02474</name>
</gene>
<dbReference type="Proteomes" id="UP000295662">
    <property type="component" value="Unassembled WGS sequence"/>
</dbReference>